<dbReference type="AlphaFoldDB" id="A0A2P7AQ44"/>
<feature type="transmembrane region" description="Helical" evidence="1">
    <location>
        <begin position="54"/>
        <end position="72"/>
    </location>
</feature>
<gene>
    <name evidence="3" type="ORF">CU103_29985</name>
</gene>
<organism evidence="3 4">
    <name type="scientific">Phyllobacterium sophorae</name>
    <dbReference type="NCBI Taxonomy" id="1520277"/>
    <lineage>
        <taxon>Bacteria</taxon>
        <taxon>Pseudomonadati</taxon>
        <taxon>Pseudomonadota</taxon>
        <taxon>Alphaproteobacteria</taxon>
        <taxon>Hyphomicrobiales</taxon>
        <taxon>Phyllobacteriaceae</taxon>
        <taxon>Phyllobacterium</taxon>
    </lineage>
</organism>
<evidence type="ECO:0000256" key="1">
    <source>
        <dbReference type="SAM" id="Phobius"/>
    </source>
</evidence>
<name>A0A2P7AQ44_9HYPH</name>
<keyword evidence="4" id="KW-1185">Reference proteome</keyword>
<feature type="domain" description="SPW repeat-containing integral membrane" evidence="2">
    <location>
        <begin position="2"/>
        <end position="93"/>
    </location>
</feature>
<dbReference type="Proteomes" id="UP000241764">
    <property type="component" value="Unassembled WGS sequence"/>
</dbReference>
<reference evidence="4" key="1">
    <citation type="submission" date="2017-11" db="EMBL/GenBank/DDBJ databases">
        <authorList>
            <person name="Kuznetsova I."/>
            <person name="Sazanova A."/>
            <person name="Chirak E."/>
            <person name="Safronova V."/>
            <person name="Willems A."/>
        </authorList>
    </citation>
    <scope>NUCLEOTIDE SEQUENCE [LARGE SCALE GENOMIC DNA]</scope>
    <source>
        <strain evidence="4">CCBAU 03422</strain>
    </source>
</reference>
<dbReference type="EMBL" id="PGGM01000024">
    <property type="protein sequence ID" value="PSH56344.1"/>
    <property type="molecule type" value="Genomic_DNA"/>
</dbReference>
<keyword evidence="1" id="KW-0472">Membrane</keyword>
<accession>A0A2P7AQ44</accession>
<feature type="transmembrane region" description="Helical" evidence="1">
    <location>
        <begin position="78"/>
        <end position="98"/>
    </location>
</feature>
<comment type="caution">
    <text evidence="3">The sequence shown here is derived from an EMBL/GenBank/DDBJ whole genome shotgun (WGS) entry which is preliminary data.</text>
</comment>
<keyword evidence="1" id="KW-0812">Transmembrane</keyword>
<dbReference type="InterPro" id="IPR005530">
    <property type="entry name" value="SPW"/>
</dbReference>
<sequence length="106" mass="11652">MIGVWLVASPWLLNDSSPDTVGRDIALKNFIIVGIALFSIGFMAITNHRLWQEWLDVAASVWLIVSPWALGYHAIPTAVWNAIICGFAVIGISGWVIFSDRSARAL</sequence>
<evidence type="ECO:0000259" key="2">
    <source>
        <dbReference type="Pfam" id="PF03779"/>
    </source>
</evidence>
<dbReference type="Pfam" id="PF03779">
    <property type="entry name" value="SPW"/>
    <property type="match status" value="1"/>
</dbReference>
<proteinExistence type="predicted"/>
<keyword evidence="1" id="KW-1133">Transmembrane helix</keyword>
<evidence type="ECO:0000313" key="3">
    <source>
        <dbReference type="EMBL" id="PSH56344.1"/>
    </source>
</evidence>
<evidence type="ECO:0000313" key="4">
    <source>
        <dbReference type="Proteomes" id="UP000241764"/>
    </source>
</evidence>
<protein>
    <recommendedName>
        <fullName evidence="2">SPW repeat-containing integral membrane domain-containing protein</fullName>
    </recommendedName>
</protein>
<feature type="transmembrane region" description="Helical" evidence="1">
    <location>
        <begin position="25"/>
        <end position="45"/>
    </location>
</feature>